<reference evidence="2 3" key="1">
    <citation type="journal article" date="2015" name="Genome Announc.">
        <title>Expanding the biotechnology potential of lactobacilli through comparative genomics of 213 strains and associated genera.</title>
        <authorList>
            <person name="Sun Z."/>
            <person name="Harris H.M."/>
            <person name="McCann A."/>
            <person name="Guo C."/>
            <person name="Argimon S."/>
            <person name="Zhang W."/>
            <person name="Yang X."/>
            <person name="Jeffery I.B."/>
            <person name="Cooney J.C."/>
            <person name="Kagawa T.F."/>
            <person name="Liu W."/>
            <person name="Song Y."/>
            <person name="Salvetti E."/>
            <person name="Wrobel A."/>
            <person name="Rasinkangas P."/>
            <person name="Parkhill J."/>
            <person name="Rea M.C."/>
            <person name="O'Sullivan O."/>
            <person name="Ritari J."/>
            <person name="Douillard F.P."/>
            <person name="Paul Ross R."/>
            <person name="Yang R."/>
            <person name="Briner A.E."/>
            <person name="Felis G.E."/>
            <person name="de Vos W.M."/>
            <person name="Barrangou R."/>
            <person name="Klaenhammer T.R."/>
            <person name="Caufield P.W."/>
            <person name="Cui Y."/>
            <person name="Zhang H."/>
            <person name="O'Toole P.W."/>
        </authorList>
    </citation>
    <scope>NUCLEOTIDE SEQUENCE [LARGE SCALE GENOMIC DNA]</scope>
    <source>
        <strain evidence="2 3">DSM 23365</strain>
    </source>
</reference>
<dbReference type="SUPFAM" id="SSF53271">
    <property type="entry name" value="PRTase-like"/>
    <property type="match status" value="1"/>
</dbReference>
<dbReference type="PANTHER" id="PTHR43218:SF1">
    <property type="entry name" value="PHOSPHORIBOSYLTRANSFERASE"/>
    <property type="match status" value="1"/>
</dbReference>
<dbReference type="PATRIC" id="fig|1423804.4.peg.2319"/>
<dbReference type="Pfam" id="PF00156">
    <property type="entry name" value="Pribosyltran"/>
    <property type="match status" value="1"/>
</dbReference>
<accession>A0A0R2EPN1</accession>
<sequence length="186" mass="20486">MTQTYQLNLGPITRNLPLIQLTPNLTIASFVLLGDAELTHYAATQLAKKLANVSFDYFVTMESKGIPLAQELSWLTHHNRYIVLRKSVKDYMQQPIERPVEAITTSTPQKLVLDGADAQLIKGKRVIIVDDVISSGGSVETAKQLVVSAGATVIRQLAILAEGEAAEREDIDYLQQLPLFKGNNVI</sequence>
<dbReference type="AlphaFoldDB" id="A0A0R2EPN1"/>
<organism evidence="2 3">
    <name type="scientific">Secundilactobacillus similis DSM 23365 = JCM 2765</name>
    <dbReference type="NCBI Taxonomy" id="1423804"/>
    <lineage>
        <taxon>Bacteria</taxon>
        <taxon>Bacillati</taxon>
        <taxon>Bacillota</taxon>
        <taxon>Bacilli</taxon>
        <taxon>Lactobacillales</taxon>
        <taxon>Lactobacillaceae</taxon>
        <taxon>Secundilactobacillus</taxon>
    </lineage>
</organism>
<evidence type="ECO:0000259" key="1">
    <source>
        <dbReference type="Pfam" id="PF00156"/>
    </source>
</evidence>
<name>A0A0R2EPN1_9LACO</name>
<dbReference type="Gene3D" id="3.40.50.2020">
    <property type="match status" value="1"/>
</dbReference>
<feature type="domain" description="Phosphoribosyltransferase" evidence="1">
    <location>
        <begin position="45"/>
        <end position="172"/>
    </location>
</feature>
<dbReference type="InterPro" id="IPR029057">
    <property type="entry name" value="PRTase-like"/>
</dbReference>
<keyword evidence="2" id="KW-0808">Transferase</keyword>
<dbReference type="CDD" id="cd06223">
    <property type="entry name" value="PRTases_typeI"/>
    <property type="match status" value="1"/>
</dbReference>
<dbReference type="PANTHER" id="PTHR43218">
    <property type="entry name" value="PHOSPHORIBOSYLTRANSFERASE-RELATED"/>
    <property type="match status" value="1"/>
</dbReference>
<protein>
    <submittedName>
        <fullName evidence="2">Purine pyrimidine phosphoribosyltransferase</fullName>
    </submittedName>
</protein>
<dbReference type="NCBIfam" id="NF005592">
    <property type="entry name" value="PRK07322.1"/>
    <property type="match status" value="1"/>
</dbReference>
<keyword evidence="2" id="KW-0328">Glycosyltransferase</keyword>
<dbReference type="STRING" id="1423804.FD14_GL002135"/>
<dbReference type="EMBL" id="AYZM01000158">
    <property type="protein sequence ID" value="KRN18270.1"/>
    <property type="molecule type" value="Genomic_DNA"/>
</dbReference>
<dbReference type="OrthoDB" id="4213751at2"/>
<gene>
    <name evidence="2" type="ORF">FD14_GL002135</name>
</gene>
<evidence type="ECO:0000313" key="3">
    <source>
        <dbReference type="Proteomes" id="UP000051442"/>
    </source>
</evidence>
<proteinExistence type="predicted"/>
<comment type="caution">
    <text evidence="2">The sequence shown here is derived from an EMBL/GenBank/DDBJ whole genome shotgun (WGS) entry which is preliminary data.</text>
</comment>
<keyword evidence="3" id="KW-1185">Reference proteome</keyword>
<dbReference type="InterPro" id="IPR000836">
    <property type="entry name" value="PRTase_dom"/>
</dbReference>
<dbReference type="Proteomes" id="UP000051442">
    <property type="component" value="Unassembled WGS sequence"/>
</dbReference>
<evidence type="ECO:0000313" key="2">
    <source>
        <dbReference type="EMBL" id="KRN18270.1"/>
    </source>
</evidence>
<dbReference type="GO" id="GO:0016757">
    <property type="term" value="F:glycosyltransferase activity"/>
    <property type="evidence" value="ECO:0007669"/>
    <property type="project" value="UniProtKB-KW"/>
</dbReference>
<dbReference type="RefSeq" id="WP_054732925.1">
    <property type="nucleotide sequence ID" value="NZ_AYZM01000158.1"/>
</dbReference>